<evidence type="ECO:0000259" key="1">
    <source>
        <dbReference type="Pfam" id="PF14082"/>
    </source>
</evidence>
<dbReference type="InterPro" id="IPR025359">
    <property type="entry name" value="SduA_C"/>
</dbReference>
<dbReference type="EMBL" id="WWVF01000038">
    <property type="protein sequence ID" value="MZS90461.1"/>
    <property type="molecule type" value="Genomic_DNA"/>
</dbReference>
<accession>A0A6L8XWT6</accession>
<proteinExistence type="predicted"/>
<gene>
    <name evidence="2" type="ORF">GT712_15635</name>
</gene>
<feature type="domain" description="Shedu protein SduA C-terminal" evidence="1">
    <location>
        <begin position="41"/>
        <end position="216"/>
    </location>
</feature>
<dbReference type="AlphaFoldDB" id="A0A6L8XWT6"/>
<sequence length="230" mass="26947">MGKINENYVYKEPEEITIQRNKIHKNQRNIEDFIELIEENSQEMKIQKLIKEDLSFMADYLAEPYEEYICFSNYPIGDKIADFVVLTSRSKMKVCIVEVKGADFKTVKANHYQGLNVHMNDAITQLKNHMEYINRNYSSFRTQIHEDKDKAINEEYSGNYLVGPRKNLLVDPQKDIDVKYIAIGGVEREDKSIEESHEIVKCKPADNLEIASWNSFVRKLDEYHGHHPVQ</sequence>
<comment type="caution">
    <text evidence="2">The sequence shown here is derived from an EMBL/GenBank/DDBJ whole genome shotgun (WGS) entry which is preliminary data.</text>
</comment>
<evidence type="ECO:0000313" key="3">
    <source>
        <dbReference type="Proteomes" id="UP000477156"/>
    </source>
</evidence>
<dbReference type="Proteomes" id="UP000477156">
    <property type="component" value="Unassembled WGS sequence"/>
</dbReference>
<dbReference type="Pfam" id="PF14082">
    <property type="entry name" value="SduA_C"/>
    <property type="match status" value="1"/>
</dbReference>
<reference evidence="2 3" key="1">
    <citation type="journal article" date="2019" name="Nat. Med.">
        <title>A library of human gut bacterial isolates paired with longitudinal multiomics data enables mechanistic microbiome research.</title>
        <authorList>
            <person name="Poyet M."/>
            <person name="Groussin M."/>
            <person name="Gibbons S.M."/>
            <person name="Avila-Pacheco J."/>
            <person name="Jiang X."/>
            <person name="Kearney S.M."/>
            <person name="Perrotta A.R."/>
            <person name="Berdy B."/>
            <person name="Zhao S."/>
            <person name="Lieberman T.D."/>
            <person name="Swanson P.K."/>
            <person name="Smith M."/>
            <person name="Roesemann S."/>
            <person name="Alexander J.E."/>
            <person name="Rich S.A."/>
            <person name="Livny J."/>
            <person name="Vlamakis H."/>
            <person name="Clish C."/>
            <person name="Bullock K."/>
            <person name="Deik A."/>
            <person name="Scott J."/>
            <person name="Pierce K.A."/>
            <person name="Xavier R.J."/>
            <person name="Alm E.J."/>
        </authorList>
    </citation>
    <scope>NUCLEOTIDE SEQUENCE [LARGE SCALE GENOMIC DNA]</scope>
    <source>
        <strain evidence="2 3">BIOML-A12</strain>
    </source>
</reference>
<name>A0A6L8XWT6_9FIRM</name>
<dbReference type="RefSeq" id="WP_161276716.1">
    <property type="nucleotide sequence ID" value="NZ_JADNBY010000066.1"/>
</dbReference>
<protein>
    <submittedName>
        <fullName evidence="2">DUF4263 domain-containing protein</fullName>
    </submittedName>
</protein>
<organism evidence="2 3">
    <name type="scientific">Blautia wexlerae</name>
    <dbReference type="NCBI Taxonomy" id="418240"/>
    <lineage>
        <taxon>Bacteria</taxon>
        <taxon>Bacillati</taxon>
        <taxon>Bacillota</taxon>
        <taxon>Clostridia</taxon>
        <taxon>Lachnospirales</taxon>
        <taxon>Lachnospiraceae</taxon>
        <taxon>Blautia</taxon>
    </lineage>
</organism>
<evidence type="ECO:0000313" key="2">
    <source>
        <dbReference type="EMBL" id="MZS90461.1"/>
    </source>
</evidence>